<dbReference type="GO" id="GO:0005739">
    <property type="term" value="C:mitochondrion"/>
    <property type="evidence" value="ECO:0007669"/>
    <property type="project" value="UniProtKB-ARBA"/>
</dbReference>
<feature type="compositionally biased region" description="Low complexity" evidence="2">
    <location>
        <begin position="216"/>
        <end position="229"/>
    </location>
</feature>
<reference evidence="4 5" key="1">
    <citation type="submission" date="2021-12" db="EMBL/GenBank/DDBJ databases">
        <title>High titer production of polyol ester of fatty acids by Rhodotorula paludigena BS15 towards product separation-free biomass refinery.</title>
        <authorList>
            <person name="Mano J."/>
            <person name="Ono H."/>
            <person name="Tanaka T."/>
            <person name="Naito K."/>
            <person name="Sushida H."/>
            <person name="Ike M."/>
            <person name="Tokuyasu K."/>
            <person name="Kitaoka M."/>
        </authorList>
    </citation>
    <scope>NUCLEOTIDE SEQUENCE [LARGE SCALE GENOMIC DNA]</scope>
    <source>
        <strain evidence="4 5">BS15</strain>
    </source>
</reference>
<dbReference type="PANTHER" id="PTHR16255:SF1">
    <property type="entry name" value="REQUIRED FOR MEIOTIC NUCLEAR DIVISION PROTEIN 1 HOMOLOG"/>
    <property type="match status" value="1"/>
</dbReference>
<dbReference type="InterPro" id="IPR051624">
    <property type="entry name" value="RMD1/Sad1-interacting"/>
</dbReference>
<comment type="similarity">
    <text evidence="1">Belongs to the RMD1/sif2 family.</text>
</comment>
<gene>
    <name evidence="4" type="ORF">Rhopal_003226-T1</name>
</gene>
<feature type="region of interest" description="Disordered" evidence="2">
    <location>
        <begin position="20"/>
        <end position="72"/>
    </location>
</feature>
<evidence type="ECO:0000313" key="5">
    <source>
        <dbReference type="Proteomes" id="UP001342314"/>
    </source>
</evidence>
<organism evidence="4 5">
    <name type="scientific">Rhodotorula paludigena</name>
    <dbReference type="NCBI Taxonomy" id="86838"/>
    <lineage>
        <taxon>Eukaryota</taxon>
        <taxon>Fungi</taxon>
        <taxon>Dikarya</taxon>
        <taxon>Basidiomycota</taxon>
        <taxon>Pucciniomycotina</taxon>
        <taxon>Microbotryomycetes</taxon>
        <taxon>Sporidiobolales</taxon>
        <taxon>Sporidiobolaceae</taxon>
        <taxon>Rhodotorula</taxon>
    </lineage>
</organism>
<proteinExistence type="inferred from homology"/>
<feature type="region of interest" description="Disordered" evidence="2">
    <location>
        <begin position="202"/>
        <end position="229"/>
    </location>
</feature>
<sequence>MSVVSFCVTLRAPVQPVQAALPPALQRPQKHKAKKSARGKPAPPASSPSPLLPVGVRAPAAHDRTRPPPDGRVVALTTAESYNTPELLKSLQALGLLDGAVNVLGEAILLPRWSPASSTFFDASEAGEAAGTGAGSEVGQVFIFESGTIVLWGLSMTAAETFLRKVIRGGAAGTGAFVEEGRYPEPETEVLEYWVGQRPTGMSGDSIHLATEPSTPLDSPPADSTAPPSKDLLERLAFSAGMARVTKLGVYEEQFDAFAEGVAGIPKLLESGSESPVKKTDIIKRVGTLHSFRQKLNLEDENLLDEPEFLWEDADLHGHYTAVCEALEFESRLTTLNDRVDYAFSLQTTLMELLNAKTSHRLEWIIILLIAFEISLVLYREGLPFVDRPEPAH</sequence>
<accession>A0AAV5GL76</accession>
<feature type="compositionally biased region" description="Pro residues" evidence="2">
    <location>
        <begin position="41"/>
        <end position="51"/>
    </location>
</feature>
<dbReference type="InterPro" id="IPR003734">
    <property type="entry name" value="DUF155"/>
</dbReference>
<dbReference type="EMBL" id="BQKY01000006">
    <property type="protein sequence ID" value="GJN90227.1"/>
    <property type="molecule type" value="Genomic_DNA"/>
</dbReference>
<evidence type="ECO:0000313" key="4">
    <source>
        <dbReference type="EMBL" id="GJN90227.1"/>
    </source>
</evidence>
<dbReference type="GO" id="GO:0070131">
    <property type="term" value="P:positive regulation of mitochondrial translation"/>
    <property type="evidence" value="ECO:0007669"/>
    <property type="project" value="TreeGrafter"/>
</dbReference>
<name>A0AAV5GL76_9BASI</name>
<comment type="caution">
    <text evidence="4">The sequence shown here is derived from an EMBL/GenBank/DDBJ whole genome shotgun (WGS) entry which is preliminary data.</text>
</comment>
<feature type="compositionally biased region" description="Basic and acidic residues" evidence="2">
    <location>
        <begin position="60"/>
        <end position="69"/>
    </location>
</feature>
<feature type="compositionally biased region" description="Basic residues" evidence="2">
    <location>
        <begin position="28"/>
        <end position="38"/>
    </location>
</feature>
<dbReference type="PANTHER" id="PTHR16255">
    <property type="entry name" value="REQUIRED FOR MEIOTIC NUCLEAR DIVISION PROTEIN 1 HOMOLOG"/>
    <property type="match status" value="1"/>
</dbReference>
<evidence type="ECO:0000259" key="3">
    <source>
        <dbReference type="Pfam" id="PF02582"/>
    </source>
</evidence>
<dbReference type="AlphaFoldDB" id="A0AAV5GL76"/>
<feature type="domain" description="DUF155" evidence="3">
    <location>
        <begin position="141"/>
        <end position="337"/>
    </location>
</feature>
<dbReference type="Pfam" id="PF02582">
    <property type="entry name" value="DUF155"/>
    <property type="match status" value="1"/>
</dbReference>
<dbReference type="Proteomes" id="UP001342314">
    <property type="component" value="Unassembled WGS sequence"/>
</dbReference>
<evidence type="ECO:0000256" key="2">
    <source>
        <dbReference type="SAM" id="MobiDB-lite"/>
    </source>
</evidence>
<keyword evidence="5" id="KW-1185">Reference proteome</keyword>
<protein>
    <recommendedName>
        <fullName evidence="3">DUF155 domain-containing protein</fullName>
    </recommendedName>
</protein>
<evidence type="ECO:0000256" key="1">
    <source>
        <dbReference type="ARBA" id="ARBA00008306"/>
    </source>
</evidence>